<reference evidence="8 9" key="1">
    <citation type="submission" date="2023-02" db="EMBL/GenBank/DDBJ databases">
        <title>Genome sequence of Sphingobacterium sp. KACC 22765.</title>
        <authorList>
            <person name="Kim S."/>
            <person name="Heo J."/>
            <person name="Kwon S.-W."/>
        </authorList>
    </citation>
    <scope>NUCLEOTIDE SEQUENCE [LARGE SCALE GENOMIC DNA]</scope>
    <source>
        <strain evidence="8 9">KACC 22765</strain>
    </source>
</reference>
<dbReference type="InterPro" id="IPR003423">
    <property type="entry name" value="OMP_efflux"/>
</dbReference>
<keyword evidence="4" id="KW-1134">Transmembrane beta strand</keyword>
<keyword evidence="3" id="KW-0813">Transport</keyword>
<sequence length="443" mass="51002">MIRYLILLIYNFAYAVCDAQEAKYWTLEDCVNHAIEKNIEIKRQQIEVDIEGAEMRIAKNDRLPSVYGYSNAYAVFGRSQDIFGTIQRNDNLNSNMGVTTEIMLYNFGLLKNQVKRSWTKKQLAALEKNIMERELTIRVVQTYLEVLLKQSILQTQDSSVAYAESLHARAQRTTQVGSTSQSELYEAKATLARAQQDRTTANVEVERSKLALAQLMLLEDHTTLLVSSDAINHAFKLPDLLSAEDAYSASYNIHPLLKQINRALDLNQIERQIVKAEWYPHITGSATFGSTFFNRFASQEVSNFFVQTVENFAQQVAVTASFPIFNKGQTKQRLKKLDLSQASLRLDEELHKRDIRQEIQKILFDFRSNQIQYSNAQTVLKNTEKAMEFAKKSYEAGRSSIYEYNDSRNNFIKAQNALLEARYSAVFSYRMLLYQTTGDYQYQ</sequence>
<dbReference type="EMBL" id="CP117880">
    <property type="protein sequence ID" value="WDF69481.1"/>
    <property type="molecule type" value="Genomic_DNA"/>
</dbReference>
<dbReference type="Gene3D" id="1.20.1600.10">
    <property type="entry name" value="Outer membrane efflux proteins (OEP)"/>
    <property type="match status" value="1"/>
</dbReference>
<evidence type="ECO:0000256" key="3">
    <source>
        <dbReference type="ARBA" id="ARBA00022448"/>
    </source>
</evidence>
<dbReference type="RefSeq" id="WP_274268195.1">
    <property type="nucleotide sequence ID" value="NZ_CP117880.1"/>
</dbReference>
<evidence type="ECO:0000256" key="2">
    <source>
        <dbReference type="ARBA" id="ARBA00007613"/>
    </source>
</evidence>
<evidence type="ECO:0000256" key="5">
    <source>
        <dbReference type="ARBA" id="ARBA00022692"/>
    </source>
</evidence>
<comment type="subcellular location">
    <subcellularLocation>
        <location evidence="1">Cell outer membrane</location>
    </subcellularLocation>
</comment>
<accession>A0ABY7WIQ3</accession>
<gene>
    <name evidence="8" type="ORF">PQ465_03665</name>
</gene>
<evidence type="ECO:0000256" key="6">
    <source>
        <dbReference type="ARBA" id="ARBA00023136"/>
    </source>
</evidence>
<dbReference type="Pfam" id="PF02321">
    <property type="entry name" value="OEP"/>
    <property type="match status" value="2"/>
</dbReference>
<dbReference type="InterPro" id="IPR051906">
    <property type="entry name" value="TolC-like"/>
</dbReference>
<organism evidence="8 9">
    <name type="scientific">Sphingobacterium oryzagri</name>
    <dbReference type="NCBI Taxonomy" id="3025669"/>
    <lineage>
        <taxon>Bacteria</taxon>
        <taxon>Pseudomonadati</taxon>
        <taxon>Bacteroidota</taxon>
        <taxon>Sphingobacteriia</taxon>
        <taxon>Sphingobacteriales</taxon>
        <taxon>Sphingobacteriaceae</taxon>
        <taxon>Sphingobacterium</taxon>
    </lineage>
</organism>
<keyword evidence="5" id="KW-0812">Transmembrane</keyword>
<protein>
    <submittedName>
        <fullName evidence="8">TolC family protein</fullName>
    </submittedName>
</protein>
<keyword evidence="6" id="KW-0472">Membrane</keyword>
<evidence type="ECO:0000313" key="8">
    <source>
        <dbReference type="EMBL" id="WDF69481.1"/>
    </source>
</evidence>
<proteinExistence type="inferred from homology"/>
<evidence type="ECO:0000313" key="9">
    <source>
        <dbReference type="Proteomes" id="UP001221558"/>
    </source>
</evidence>
<keyword evidence="9" id="KW-1185">Reference proteome</keyword>
<keyword evidence="7" id="KW-0998">Cell outer membrane</keyword>
<evidence type="ECO:0000256" key="4">
    <source>
        <dbReference type="ARBA" id="ARBA00022452"/>
    </source>
</evidence>
<evidence type="ECO:0000256" key="7">
    <source>
        <dbReference type="ARBA" id="ARBA00023237"/>
    </source>
</evidence>
<name>A0ABY7WIQ3_9SPHI</name>
<dbReference type="PANTHER" id="PTHR30026">
    <property type="entry name" value="OUTER MEMBRANE PROTEIN TOLC"/>
    <property type="match status" value="1"/>
</dbReference>
<evidence type="ECO:0000256" key="1">
    <source>
        <dbReference type="ARBA" id="ARBA00004442"/>
    </source>
</evidence>
<dbReference type="PANTHER" id="PTHR30026:SF20">
    <property type="entry name" value="OUTER MEMBRANE PROTEIN TOLC"/>
    <property type="match status" value="1"/>
</dbReference>
<dbReference type="Proteomes" id="UP001221558">
    <property type="component" value="Chromosome"/>
</dbReference>
<dbReference type="SUPFAM" id="SSF56954">
    <property type="entry name" value="Outer membrane efflux proteins (OEP)"/>
    <property type="match status" value="1"/>
</dbReference>
<comment type="similarity">
    <text evidence="2">Belongs to the outer membrane factor (OMF) (TC 1.B.17) family.</text>
</comment>